<dbReference type="RefSeq" id="WP_109644188.1">
    <property type="nucleotide sequence ID" value="NZ_QGGB01000002.1"/>
</dbReference>
<reference evidence="4 5" key="1">
    <citation type="submission" date="2018-05" db="EMBL/GenBank/DDBJ databases">
        <title>Rhodohalobacter halophilus gen. nov., sp. nov., a moderately halophilic member of the family Balneolaceae.</title>
        <authorList>
            <person name="Liu Z.-W."/>
        </authorList>
    </citation>
    <scope>NUCLEOTIDE SEQUENCE [LARGE SCALE GENOMIC DNA]</scope>
    <source>
        <strain evidence="4 5">8A47</strain>
    </source>
</reference>
<dbReference type="PRINTS" id="PR00922">
    <property type="entry name" value="DADACBPTASE3"/>
</dbReference>
<dbReference type="Pfam" id="PF02113">
    <property type="entry name" value="Peptidase_S13"/>
    <property type="match status" value="1"/>
</dbReference>
<comment type="similarity">
    <text evidence="1">Belongs to the peptidase S13 family.</text>
</comment>
<accession>A0A316TWW1</accession>
<evidence type="ECO:0000256" key="2">
    <source>
        <dbReference type="ARBA" id="ARBA00022801"/>
    </source>
</evidence>
<evidence type="ECO:0000313" key="4">
    <source>
        <dbReference type="EMBL" id="PWN07745.1"/>
    </source>
</evidence>
<dbReference type="GO" id="GO:0000270">
    <property type="term" value="P:peptidoglycan metabolic process"/>
    <property type="evidence" value="ECO:0007669"/>
    <property type="project" value="TreeGrafter"/>
</dbReference>
<dbReference type="InterPro" id="IPR012338">
    <property type="entry name" value="Beta-lactam/transpept-like"/>
</dbReference>
<dbReference type="SUPFAM" id="SSF56601">
    <property type="entry name" value="beta-lactamase/transpeptidase-like"/>
    <property type="match status" value="1"/>
</dbReference>
<keyword evidence="5" id="KW-1185">Reference proteome</keyword>
<dbReference type="OrthoDB" id="9802627at2"/>
<keyword evidence="2" id="KW-0378">Hydrolase</keyword>
<evidence type="ECO:0000256" key="3">
    <source>
        <dbReference type="SAM" id="SignalP"/>
    </source>
</evidence>
<dbReference type="AlphaFoldDB" id="A0A316TWW1"/>
<name>A0A316TWW1_9BACT</name>
<organism evidence="4 5">
    <name type="scientific">Rhodohalobacter mucosus</name>
    <dbReference type="NCBI Taxonomy" id="2079485"/>
    <lineage>
        <taxon>Bacteria</taxon>
        <taxon>Pseudomonadati</taxon>
        <taxon>Balneolota</taxon>
        <taxon>Balneolia</taxon>
        <taxon>Balneolales</taxon>
        <taxon>Balneolaceae</taxon>
        <taxon>Rhodohalobacter</taxon>
    </lineage>
</organism>
<evidence type="ECO:0000313" key="5">
    <source>
        <dbReference type="Proteomes" id="UP000245533"/>
    </source>
</evidence>
<keyword evidence="4" id="KW-0121">Carboxypeptidase</keyword>
<dbReference type="GO" id="GO:0004185">
    <property type="term" value="F:serine-type carboxypeptidase activity"/>
    <property type="evidence" value="ECO:0007669"/>
    <property type="project" value="InterPro"/>
</dbReference>
<keyword evidence="3" id="KW-0732">Signal</keyword>
<protein>
    <submittedName>
        <fullName evidence="4">D-alanyl-D-alanine carboxypeptidase</fullName>
    </submittedName>
</protein>
<comment type="caution">
    <text evidence="4">The sequence shown here is derived from an EMBL/GenBank/DDBJ whole genome shotgun (WGS) entry which is preliminary data.</text>
</comment>
<feature type="signal peptide" evidence="3">
    <location>
        <begin position="1"/>
        <end position="26"/>
    </location>
</feature>
<dbReference type="PROSITE" id="PS51257">
    <property type="entry name" value="PROKAR_LIPOPROTEIN"/>
    <property type="match status" value="1"/>
</dbReference>
<keyword evidence="4" id="KW-0645">Protease</keyword>
<dbReference type="PANTHER" id="PTHR30023">
    <property type="entry name" value="D-ALANYL-D-ALANINE CARBOXYPEPTIDASE"/>
    <property type="match status" value="1"/>
</dbReference>
<dbReference type="EMBL" id="QGGB01000002">
    <property type="protein sequence ID" value="PWN07745.1"/>
    <property type="molecule type" value="Genomic_DNA"/>
</dbReference>
<dbReference type="PANTHER" id="PTHR30023:SF0">
    <property type="entry name" value="PENICILLIN-SENSITIVE CARBOXYPEPTIDASE A"/>
    <property type="match status" value="1"/>
</dbReference>
<proteinExistence type="inferred from homology"/>
<dbReference type="Proteomes" id="UP000245533">
    <property type="component" value="Unassembled WGS sequence"/>
</dbReference>
<dbReference type="GO" id="GO:0006508">
    <property type="term" value="P:proteolysis"/>
    <property type="evidence" value="ECO:0007669"/>
    <property type="project" value="InterPro"/>
</dbReference>
<dbReference type="Gene3D" id="3.40.710.10">
    <property type="entry name" value="DD-peptidase/beta-lactamase superfamily"/>
    <property type="match status" value="2"/>
</dbReference>
<dbReference type="InterPro" id="IPR000667">
    <property type="entry name" value="Peptidase_S13"/>
</dbReference>
<feature type="chain" id="PRO_5016390150" evidence="3">
    <location>
        <begin position="27"/>
        <end position="453"/>
    </location>
</feature>
<evidence type="ECO:0000256" key="1">
    <source>
        <dbReference type="ARBA" id="ARBA00006096"/>
    </source>
</evidence>
<gene>
    <name evidence="4" type="ORF">DDZ15_01620</name>
</gene>
<sequence length="453" mass="52142">MFPKLILLLCSLSILAMISCKSPESATLPDEPETSEPVERFFEESGVFSQSTTGFVLYDPEADSVLYDRDGDRYYTPASNMKIFTLYASLKALPDTLPSLRYTVRNDTLWFRGTGDPAFLNPNFETNGAYRFLKDRPETLVYFDGHYEDNHFGEGWPWDWYPAAYAPEKSPFPVYGNIMRLQAQQVALVMLNEEEPVKPAFFERYIENLGWDGEQMELVRRDYQTNTVFYSPRSDTARQERNIPFKYDSGLITEMLADTLNRPVDYTDRNDLRFEQTLHATPADTLYKRLMLESDNFVAEQLMLMISEMQSGTLNSSNAISWSLDNYFQDLPDRPQWRDGSGLTRYNLITPRSVVYLLEKLMDEYGEENVLSWFPAGGVSGTLRGYYRSPEGEPPFVYAKTGTLSNNTALSGYIYTNSGKRLSFSIIHNNYVIGNNTLRRETGRLLGLIRERY</sequence>